<evidence type="ECO:0000313" key="2">
    <source>
        <dbReference type="Proteomes" id="UP000284338"/>
    </source>
</evidence>
<evidence type="ECO:0000313" key="1">
    <source>
        <dbReference type="EMBL" id="RJF54962.1"/>
    </source>
</evidence>
<accession>A0AA93BW08</accession>
<gene>
    <name evidence="1" type="ORF">D4100_14960</name>
</gene>
<dbReference type="AlphaFoldDB" id="A0AA93BW08"/>
<sequence length="62" mass="7084">MYLLLSRSVSQYLLGVSKAYVLIDNRARMLRREEKACQHVRQDNCATIQHAVAGLKNALNPR</sequence>
<protein>
    <submittedName>
        <fullName evidence="1">Uncharacterized protein</fullName>
    </submittedName>
</protein>
<organism evidence="1 2">
    <name type="scientific">Serratia inhibens</name>
    <dbReference type="NCBI Taxonomy" id="2338073"/>
    <lineage>
        <taxon>Bacteria</taxon>
        <taxon>Pseudomonadati</taxon>
        <taxon>Pseudomonadota</taxon>
        <taxon>Gammaproteobacteria</taxon>
        <taxon>Enterobacterales</taxon>
        <taxon>Yersiniaceae</taxon>
        <taxon>Serratia</taxon>
    </lineage>
</organism>
<keyword evidence="2" id="KW-1185">Reference proteome</keyword>
<reference evidence="1 2" key="1">
    <citation type="submission" date="2018-09" db="EMBL/GenBank/DDBJ databases">
        <title>Draft genome of a novel serratia sp. strain with antifungal activity.</title>
        <authorList>
            <person name="Dichmann S.I."/>
            <person name="Park B.P."/>
            <person name="Pathiraja D."/>
            <person name="Choi I.-G."/>
            <person name="Stougaard P."/>
            <person name="Hennessy R.C."/>
        </authorList>
    </citation>
    <scope>NUCLEOTIDE SEQUENCE [LARGE SCALE GENOMIC DNA]</scope>
    <source>
        <strain evidence="1 2">S40</strain>
    </source>
</reference>
<comment type="caution">
    <text evidence="1">The sequence shown here is derived from an EMBL/GenBank/DDBJ whole genome shotgun (WGS) entry which is preliminary data.</text>
</comment>
<name>A0AA93BW08_9GAMM</name>
<dbReference type="Proteomes" id="UP000284338">
    <property type="component" value="Unassembled WGS sequence"/>
</dbReference>
<proteinExistence type="predicted"/>
<dbReference type="EMBL" id="QYYG01000004">
    <property type="protein sequence ID" value="RJF54962.1"/>
    <property type="molecule type" value="Genomic_DNA"/>
</dbReference>